<dbReference type="SUPFAM" id="SSF53448">
    <property type="entry name" value="Nucleotide-diphospho-sugar transferases"/>
    <property type="match status" value="1"/>
</dbReference>
<dbReference type="PANTHER" id="PTHR32385:SF22">
    <property type="entry name" value="MANNOSYL PHOSPHORYLINOSITOL CERAMIDE SYNTHASE SUR1"/>
    <property type="match status" value="1"/>
</dbReference>
<evidence type="ECO:0000313" key="1">
    <source>
        <dbReference type="EMBL" id="KAK0622082.1"/>
    </source>
</evidence>
<evidence type="ECO:0000313" key="2">
    <source>
        <dbReference type="Proteomes" id="UP001174934"/>
    </source>
</evidence>
<accession>A0AA39WV06</accession>
<comment type="caution">
    <text evidence="1">The sequence shown here is derived from an EMBL/GenBank/DDBJ whole genome shotgun (WGS) entry which is preliminary data.</text>
</comment>
<dbReference type="GO" id="GO:0000030">
    <property type="term" value="F:mannosyltransferase activity"/>
    <property type="evidence" value="ECO:0007669"/>
    <property type="project" value="TreeGrafter"/>
</dbReference>
<dbReference type="GO" id="GO:0016020">
    <property type="term" value="C:membrane"/>
    <property type="evidence" value="ECO:0007669"/>
    <property type="project" value="GOC"/>
</dbReference>
<organism evidence="1 2">
    <name type="scientific">Bombardia bombarda</name>
    <dbReference type="NCBI Taxonomy" id="252184"/>
    <lineage>
        <taxon>Eukaryota</taxon>
        <taxon>Fungi</taxon>
        <taxon>Dikarya</taxon>
        <taxon>Ascomycota</taxon>
        <taxon>Pezizomycotina</taxon>
        <taxon>Sordariomycetes</taxon>
        <taxon>Sordariomycetidae</taxon>
        <taxon>Sordariales</taxon>
        <taxon>Lasiosphaeriaceae</taxon>
        <taxon>Bombardia</taxon>
    </lineage>
</organism>
<dbReference type="PANTHER" id="PTHR32385">
    <property type="entry name" value="MANNOSYL PHOSPHORYLINOSITOL CERAMIDE SYNTHASE"/>
    <property type="match status" value="1"/>
</dbReference>
<gene>
    <name evidence="1" type="ORF">B0T17DRAFT_535807</name>
</gene>
<dbReference type="Gene3D" id="3.90.550.20">
    <property type="match status" value="1"/>
</dbReference>
<proteinExistence type="predicted"/>
<dbReference type="Pfam" id="PF05704">
    <property type="entry name" value="Caps_synth"/>
    <property type="match status" value="1"/>
</dbReference>
<dbReference type="GO" id="GO:0051999">
    <property type="term" value="P:mannosyl-inositol phosphorylceramide biosynthetic process"/>
    <property type="evidence" value="ECO:0007669"/>
    <property type="project" value="TreeGrafter"/>
</dbReference>
<dbReference type="EMBL" id="JAULSR010000004">
    <property type="protein sequence ID" value="KAK0622082.1"/>
    <property type="molecule type" value="Genomic_DNA"/>
</dbReference>
<dbReference type="InterPro" id="IPR029044">
    <property type="entry name" value="Nucleotide-diphossugar_trans"/>
</dbReference>
<name>A0AA39WV06_9PEZI</name>
<dbReference type="InterPro" id="IPR051706">
    <property type="entry name" value="Glycosyltransferase_domain"/>
</dbReference>
<reference evidence="1" key="1">
    <citation type="submission" date="2023-06" db="EMBL/GenBank/DDBJ databases">
        <title>Genome-scale phylogeny and comparative genomics of the fungal order Sordariales.</title>
        <authorList>
            <consortium name="Lawrence Berkeley National Laboratory"/>
            <person name="Hensen N."/>
            <person name="Bonometti L."/>
            <person name="Westerberg I."/>
            <person name="Brannstrom I.O."/>
            <person name="Guillou S."/>
            <person name="Cros-Aarteil S."/>
            <person name="Calhoun S."/>
            <person name="Haridas S."/>
            <person name="Kuo A."/>
            <person name="Mondo S."/>
            <person name="Pangilinan J."/>
            <person name="Riley R."/>
            <person name="LaButti K."/>
            <person name="Andreopoulos B."/>
            <person name="Lipzen A."/>
            <person name="Chen C."/>
            <person name="Yanf M."/>
            <person name="Daum C."/>
            <person name="Ng V."/>
            <person name="Clum A."/>
            <person name="Steindorff A."/>
            <person name="Ohm R."/>
            <person name="Martin F."/>
            <person name="Silar P."/>
            <person name="Natvig D."/>
            <person name="Lalanne C."/>
            <person name="Gautier V."/>
            <person name="Ament-velasquez S.L."/>
            <person name="Kruys A."/>
            <person name="Hutchinson M.I."/>
            <person name="Powell A.J."/>
            <person name="Barry K."/>
            <person name="Miller A.N."/>
            <person name="Grigoriev I.V."/>
            <person name="Debuchy R."/>
            <person name="Gladieux P."/>
            <person name="Thoren M.H."/>
            <person name="Johannesson H."/>
        </authorList>
    </citation>
    <scope>NUCLEOTIDE SEQUENCE</scope>
    <source>
        <strain evidence="1">SMH3391-2</strain>
    </source>
</reference>
<dbReference type="AlphaFoldDB" id="A0AA39WV06"/>
<dbReference type="InterPro" id="IPR008441">
    <property type="entry name" value="AfumC-like_glycosyl_Trfase"/>
</dbReference>
<sequence>MIALPHYHFGTMETQLQYHLPIGMHLLPPSLLDLRPTSEIDNDLLHPAAVASEKNIWFFWDTGFQRMPAHNQRNIRTWHRRLSKLGWTIRVVDKLPGSPLNISNFLDIHDPHTFPSCFTQGTITGAFSAQHTSDLVRFPLLLRYGGVYADAGMMQIGDLDRLWNQTIGNPDSPYEVLSYDGNDPQQRTLCNYFLASNRDNPLFARCHRLFLALWEGKTSTHGLHAHPLLKGVGMMGQSLSFVEDGIEYGPDQTSKMLTDYIIQGQVMTMVMGLVDKEDSWNGPAYAANHVYVIEFMVGAQLINQFTAWDGRRAFELMSLHLPTNGEPENDDQGLAREIVETCLGKSFGFKLATGIIVRIMGDTLGSFWKKNIGSDDVQGTYAHWLRYGMLYWNQDEVPPPVMFNRVFEPIKEGSLLKEN</sequence>
<keyword evidence="2" id="KW-1185">Reference proteome</keyword>
<dbReference type="Proteomes" id="UP001174934">
    <property type="component" value="Unassembled WGS sequence"/>
</dbReference>
<protein>
    <submittedName>
        <fullName evidence="1">Capsular polysaccharide synthesis protein-domain-containing protein</fullName>
    </submittedName>
</protein>